<dbReference type="Gene3D" id="3.40.50.410">
    <property type="entry name" value="von Willebrand factor, type A domain"/>
    <property type="match status" value="1"/>
</dbReference>
<dbReference type="EMBL" id="JAFBEC010000025">
    <property type="protein sequence ID" value="MBM7635110.1"/>
    <property type="molecule type" value="Genomic_DNA"/>
</dbReference>
<organism evidence="2 3">
    <name type="scientific">Geomicrobium sediminis</name>
    <dbReference type="NCBI Taxonomy" id="1347788"/>
    <lineage>
        <taxon>Bacteria</taxon>
        <taxon>Bacillati</taxon>
        <taxon>Bacillota</taxon>
        <taxon>Bacilli</taxon>
        <taxon>Bacillales</taxon>
        <taxon>Geomicrobium</taxon>
    </lineage>
</organism>
<feature type="domain" description="VWFA" evidence="1">
    <location>
        <begin position="1"/>
        <end position="91"/>
    </location>
</feature>
<dbReference type="InterPro" id="IPR002035">
    <property type="entry name" value="VWF_A"/>
</dbReference>
<dbReference type="Proteomes" id="UP000741863">
    <property type="component" value="Unassembled WGS sequence"/>
</dbReference>
<protein>
    <submittedName>
        <fullName evidence="2">Ca-activated chloride channel family protein</fullName>
    </submittedName>
</protein>
<gene>
    <name evidence="2" type="ORF">JOD17_004256</name>
</gene>
<accession>A0ABS2PJA6</accession>
<name>A0ABS2PJA6_9BACL</name>
<dbReference type="Pfam" id="PF00092">
    <property type="entry name" value="VWA"/>
    <property type="match status" value="1"/>
</dbReference>
<evidence type="ECO:0000313" key="3">
    <source>
        <dbReference type="Proteomes" id="UP000741863"/>
    </source>
</evidence>
<reference evidence="2 3" key="1">
    <citation type="submission" date="2021-01" db="EMBL/GenBank/DDBJ databases">
        <title>Genomic Encyclopedia of Type Strains, Phase IV (KMG-IV): sequencing the most valuable type-strain genomes for metagenomic binning, comparative biology and taxonomic classification.</title>
        <authorList>
            <person name="Goeker M."/>
        </authorList>
    </citation>
    <scope>NUCLEOTIDE SEQUENCE [LARGE SCALE GENOMIC DNA]</scope>
    <source>
        <strain evidence="2 3">DSM 25540</strain>
    </source>
</reference>
<comment type="caution">
    <text evidence="2">The sequence shown here is derived from an EMBL/GenBank/DDBJ whole genome shotgun (WGS) entry which is preliminary data.</text>
</comment>
<evidence type="ECO:0000259" key="1">
    <source>
        <dbReference type="PROSITE" id="PS50234"/>
    </source>
</evidence>
<dbReference type="SUPFAM" id="SSF53300">
    <property type="entry name" value="vWA-like"/>
    <property type="match status" value="2"/>
</dbReference>
<keyword evidence="3" id="KW-1185">Reference proteome</keyword>
<sequence length="246" mass="26829">MSKGTLKQILLLTDGCSNDGGDPAAIAALAREENIMVNVIGVLEEGSLNEEAYDEIEKIATAGGGISQVVYMKQLAKTVQMVTRQAMTQTLQGVVNKELSQILGREQEWDDLSPEKRGEVMEVVDDLGERVDFEVVILVDASASMRNKLRTVQEALVDLSISMDSRGGSNYYTLLTFPGKRNDTDIIKGWTSGITGLSGLFDKISVGGITPTGPAIQAAIQQFQSRKRRSMISYGEDEYELEERGS</sequence>
<dbReference type="CDD" id="cd00198">
    <property type="entry name" value="vWFA"/>
    <property type="match status" value="1"/>
</dbReference>
<proteinExistence type="predicted"/>
<dbReference type="PROSITE" id="PS50234">
    <property type="entry name" value="VWFA"/>
    <property type="match status" value="1"/>
</dbReference>
<dbReference type="RefSeq" id="WP_204699832.1">
    <property type="nucleotide sequence ID" value="NZ_JAFBEC010000025.1"/>
</dbReference>
<evidence type="ECO:0000313" key="2">
    <source>
        <dbReference type="EMBL" id="MBM7635110.1"/>
    </source>
</evidence>
<dbReference type="InterPro" id="IPR036465">
    <property type="entry name" value="vWFA_dom_sf"/>
</dbReference>